<accession>A0A975NCP8</accession>
<sequence length="290" mass="31068">MTKDAHSFKRLVLGLQPGAHDRTMQLAVELADLLHLDLLGLFLEDSGLRDLASIPFSREFRPLGGGWRAIDLDRLSRDFELAARSIERKFMDAAKRLPTGCQFEVARGSIAQTFASVSRIDDIVMIAEPRSPAERATQQFSWLLEGAFRSAAAVMLVPPHIARTKGPVVAIAASSGDPSILAAAAIALAAKEELVVIETDGLDADDPRIRKLADDTGLVIKRMAAPNVRLADPAACAQAFRQIAERLIVVTRDTLVEGAASAISAARRVPVLIVEPPGMAAVESAPPTGR</sequence>
<evidence type="ECO:0000313" key="1">
    <source>
        <dbReference type="EMBL" id="QWG12096.1"/>
    </source>
</evidence>
<name>A0A975NCP8_9BRAD</name>
<dbReference type="AlphaFoldDB" id="A0A975NCP8"/>
<protein>
    <recommendedName>
        <fullName evidence="3">Universal stress protein</fullName>
    </recommendedName>
</protein>
<evidence type="ECO:0000313" key="2">
    <source>
        <dbReference type="Proteomes" id="UP000680839"/>
    </source>
</evidence>
<gene>
    <name evidence="1" type="ORF">KMZ29_20570</name>
</gene>
<evidence type="ECO:0008006" key="3">
    <source>
        <dbReference type="Google" id="ProtNLM"/>
    </source>
</evidence>
<dbReference type="EMBL" id="CP076134">
    <property type="protein sequence ID" value="QWG12096.1"/>
    <property type="molecule type" value="Genomic_DNA"/>
</dbReference>
<dbReference type="RefSeq" id="WP_215620939.1">
    <property type="nucleotide sequence ID" value="NZ_CP076134.1"/>
</dbReference>
<reference evidence="1" key="1">
    <citation type="submission" date="2021-06" db="EMBL/GenBank/DDBJ databases">
        <title>Bradyrhizobium sp. S2-20-1 Genome sequencing.</title>
        <authorList>
            <person name="Jin L."/>
        </authorList>
    </citation>
    <scope>NUCLEOTIDE SEQUENCE</scope>
    <source>
        <strain evidence="1">S2-20-1</strain>
    </source>
</reference>
<proteinExistence type="predicted"/>
<organism evidence="1 2">
    <name type="scientific">Bradyrhizobium sediminis</name>
    <dbReference type="NCBI Taxonomy" id="2840469"/>
    <lineage>
        <taxon>Bacteria</taxon>
        <taxon>Pseudomonadati</taxon>
        <taxon>Pseudomonadota</taxon>
        <taxon>Alphaproteobacteria</taxon>
        <taxon>Hyphomicrobiales</taxon>
        <taxon>Nitrobacteraceae</taxon>
        <taxon>Bradyrhizobium</taxon>
    </lineage>
</organism>
<dbReference type="Proteomes" id="UP000680839">
    <property type="component" value="Chromosome"/>
</dbReference>